<dbReference type="InterPro" id="IPR008972">
    <property type="entry name" value="Cupredoxin"/>
</dbReference>
<feature type="compositionally biased region" description="Acidic residues" evidence="8">
    <location>
        <begin position="23"/>
        <end position="34"/>
    </location>
</feature>
<evidence type="ECO:0000313" key="10">
    <source>
        <dbReference type="EMBL" id="TYO76411.1"/>
    </source>
</evidence>
<dbReference type="RefSeq" id="WP_010902555.1">
    <property type="nucleotide sequence ID" value="NZ_VRYN01000002.1"/>
</dbReference>
<comment type="caution">
    <text evidence="10">The sequence shown here is derived from an EMBL/GenBank/DDBJ whole genome shotgun (WGS) entry which is preliminary data.</text>
</comment>
<dbReference type="PRINTS" id="PR00157">
    <property type="entry name" value="PLASTOCYANIN"/>
</dbReference>
<dbReference type="GO" id="GO:0016020">
    <property type="term" value="C:membrane"/>
    <property type="evidence" value="ECO:0007669"/>
    <property type="project" value="UniProtKB-SubCell"/>
</dbReference>
<dbReference type="EMBL" id="VRYN01000002">
    <property type="protein sequence ID" value="TYO76411.1"/>
    <property type="molecule type" value="Genomic_DNA"/>
</dbReference>
<dbReference type="InterPro" id="IPR002387">
    <property type="entry name" value="Plastocyanin"/>
</dbReference>
<keyword evidence="4" id="KW-0249">Electron transport</keyword>
<dbReference type="Pfam" id="PF00127">
    <property type="entry name" value="Copper-bind"/>
    <property type="match status" value="1"/>
</dbReference>
<dbReference type="InterPro" id="IPR000923">
    <property type="entry name" value="BlueCu_1"/>
</dbReference>
<protein>
    <submittedName>
        <fullName evidence="10">Plastocyanin</fullName>
    </submittedName>
</protein>
<dbReference type="GO" id="GO:0005507">
    <property type="term" value="F:copper ion binding"/>
    <property type="evidence" value="ECO:0007669"/>
    <property type="project" value="InterPro"/>
</dbReference>
<organism evidence="10 11">
    <name type="scientific">Halobacterium salinarum (strain ATCC 33171 / DSM 3754 / JCM 8978 / NBRC 102687 / NCIMB 764 / 91-R6)</name>
    <dbReference type="NCBI Taxonomy" id="2597657"/>
    <lineage>
        <taxon>Archaea</taxon>
        <taxon>Methanobacteriati</taxon>
        <taxon>Methanobacteriota</taxon>
        <taxon>Stenosarchaea group</taxon>
        <taxon>Halobacteria</taxon>
        <taxon>Halobacteriales</taxon>
        <taxon>Halobacteriaceae</taxon>
        <taxon>Halobacterium</taxon>
    </lineage>
</organism>
<dbReference type="Gene3D" id="2.60.40.420">
    <property type="entry name" value="Cupredoxins - blue copper proteins"/>
    <property type="match status" value="1"/>
</dbReference>
<name>A0A663A886_HALS9</name>
<evidence type="ECO:0000256" key="7">
    <source>
        <dbReference type="PIRSR" id="PIRSR602387-1"/>
    </source>
</evidence>
<dbReference type="CDD" id="cd04220">
    <property type="entry name" value="Halocyanin"/>
    <property type="match status" value="1"/>
</dbReference>
<evidence type="ECO:0000313" key="11">
    <source>
        <dbReference type="Proteomes" id="UP000323075"/>
    </source>
</evidence>
<sequence>MLKSTGAAVTATLLAGCSGGGDTGDDESDSESGEEATGNEAGGGEEASQSGGNTIAVAPDGGFKFEPSELTVSVGDTVTWEFEESSHNVSAWPDMHDKISIPDGASGFGTMDKDGNQFAVVDAGETLEHTFETAGEYTYVCMPHVASGMIGTVVVEE</sequence>
<gene>
    <name evidence="10" type="ORF">APQ99_01047</name>
</gene>
<dbReference type="SUPFAM" id="SSF49503">
    <property type="entry name" value="Cupredoxins"/>
    <property type="match status" value="1"/>
</dbReference>
<evidence type="ECO:0000256" key="2">
    <source>
        <dbReference type="ARBA" id="ARBA00022448"/>
    </source>
</evidence>
<dbReference type="GO" id="GO:0009055">
    <property type="term" value="F:electron transfer activity"/>
    <property type="evidence" value="ECO:0007669"/>
    <property type="project" value="InterPro"/>
</dbReference>
<feature type="binding site" evidence="7">
    <location>
        <position position="149"/>
    </location>
    <ligand>
        <name>Cu cation</name>
        <dbReference type="ChEBI" id="CHEBI:23378"/>
    </ligand>
</feature>
<feature type="binding site" evidence="7">
    <location>
        <position position="144"/>
    </location>
    <ligand>
        <name>Cu cation</name>
        <dbReference type="ChEBI" id="CHEBI:23378"/>
    </ligand>
</feature>
<keyword evidence="5 7" id="KW-0186">Copper</keyword>
<evidence type="ECO:0000256" key="6">
    <source>
        <dbReference type="ARBA" id="ARBA00023136"/>
    </source>
</evidence>
<accession>A0A663A886</accession>
<comment type="cofactor">
    <cofactor evidence="7">
        <name>Cu(2+)</name>
        <dbReference type="ChEBI" id="CHEBI:29036"/>
    </cofactor>
    <text evidence="7">The crystal structure with reduced Cu(1+) has also been determined.</text>
</comment>
<evidence type="ECO:0000259" key="9">
    <source>
        <dbReference type="Pfam" id="PF00127"/>
    </source>
</evidence>
<dbReference type="PROSITE" id="PS51257">
    <property type="entry name" value="PROKAR_LIPOPROTEIN"/>
    <property type="match status" value="1"/>
</dbReference>
<evidence type="ECO:0000256" key="5">
    <source>
        <dbReference type="ARBA" id="ARBA00023008"/>
    </source>
</evidence>
<dbReference type="AlphaFoldDB" id="A0A663A886"/>
<dbReference type="PROSITE" id="PS00196">
    <property type="entry name" value="COPPER_BLUE"/>
    <property type="match status" value="1"/>
</dbReference>
<dbReference type="Proteomes" id="UP000323075">
    <property type="component" value="Unassembled WGS sequence"/>
</dbReference>
<reference evidence="10 11" key="1">
    <citation type="submission" date="2019-07" db="EMBL/GenBank/DDBJ databases">
        <title>Genomic Encyclopedia of Archaeal and Bacterial Type Strains, Phase II (KMG-II): from individual species to whole genera.</title>
        <authorList>
            <person name="Goeker M."/>
        </authorList>
    </citation>
    <scope>NUCLEOTIDE SEQUENCE [LARGE SCALE GENOMIC DNA]</scope>
    <source>
        <strain evidence="10 11">DSM 3754</strain>
    </source>
</reference>
<feature type="binding site" evidence="7">
    <location>
        <position position="141"/>
    </location>
    <ligand>
        <name>Cu cation</name>
        <dbReference type="ChEBI" id="CHEBI:23378"/>
    </ligand>
</feature>
<evidence type="ECO:0000256" key="4">
    <source>
        <dbReference type="ARBA" id="ARBA00022982"/>
    </source>
</evidence>
<proteinExistence type="predicted"/>
<dbReference type="InterPro" id="IPR028871">
    <property type="entry name" value="BlueCu_1_BS"/>
</dbReference>
<feature type="region of interest" description="Disordered" evidence="8">
    <location>
        <begin position="13"/>
        <end position="66"/>
    </location>
</feature>
<comment type="subcellular location">
    <subcellularLocation>
        <location evidence="1">Membrane</location>
    </subcellularLocation>
</comment>
<evidence type="ECO:0000256" key="1">
    <source>
        <dbReference type="ARBA" id="ARBA00004370"/>
    </source>
</evidence>
<keyword evidence="2" id="KW-0813">Transport</keyword>
<evidence type="ECO:0000256" key="8">
    <source>
        <dbReference type="SAM" id="MobiDB-lite"/>
    </source>
</evidence>
<dbReference type="PANTHER" id="PTHR34192">
    <property type="entry name" value="PLASTOCYANIN MAJOR ISOFORM, CHLOROPLASTIC-RELATED"/>
    <property type="match status" value="1"/>
</dbReference>
<feature type="domain" description="Blue (type 1) copper" evidence="9">
    <location>
        <begin position="58"/>
        <end position="156"/>
    </location>
</feature>
<dbReference type="PANTHER" id="PTHR34192:SF10">
    <property type="entry name" value="PLASTOCYANIN MAJOR ISOFORM, CHLOROPLASTIC-RELATED"/>
    <property type="match status" value="1"/>
</dbReference>
<evidence type="ECO:0000256" key="3">
    <source>
        <dbReference type="ARBA" id="ARBA00022723"/>
    </source>
</evidence>
<keyword evidence="3 7" id="KW-0479">Metal-binding</keyword>
<dbReference type="GeneID" id="62884224"/>
<feature type="binding site" evidence="7">
    <location>
        <position position="87"/>
    </location>
    <ligand>
        <name>Cu cation</name>
        <dbReference type="ChEBI" id="CHEBI:23378"/>
    </ligand>
</feature>
<keyword evidence="6" id="KW-0472">Membrane</keyword>